<feature type="chain" id="PRO_5041668085" description="RRM domain-containing protein" evidence="2">
    <location>
        <begin position="28"/>
        <end position="295"/>
    </location>
</feature>
<dbReference type="PANTHER" id="PTHR45735">
    <property type="entry name" value="CLEAVAGE STIMULATION FACTOR SUBUNIT 2"/>
    <property type="match status" value="1"/>
</dbReference>
<dbReference type="CDD" id="cd12398">
    <property type="entry name" value="RRM_CSTF2_RNA15_like"/>
    <property type="match status" value="1"/>
</dbReference>
<organism evidence="4 5">
    <name type="scientific">Escallonia herrerae</name>
    <dbReference type="NCBI Taxonomy" id="1293975"/>
    <lineage>
        <taxon>Eukaryota</taxon>
        <taxon>Viridiplantae</taxon>
        <taxon>Streptophyta</taxon>
        <taxon>Embryophyta</taxon>
        <taxon>Tracheophyta</taxon>
        <taxon>Spermatophyta</taxon>
        <taxon>Magnoliopsida</taxon>
        <taxon>eudicotyledons</taxon>
        <taxon>Gunneridae</taxon>
        <taxon>Pentapetalae</taxon>
        <taxon>asterids</taxon>
        <taxon>campanulids</taxon>
        <taxon>Escalloniales</taxon>
        <taxon>Escalloniaceae</taxon>
        <taxon>Escallonia</taxon>
    </lineage>
</organism>
<accession>A0AA88WX39</accession>
<dbReference type="InterPro" id="IPR025742">
    <property type="entry name" value="CSTF2_hinge"/>
</dbReference>
<gene>
    <name evidence="4" type="ORF">RJ639_033164</name>
</gene>
<dbReference type="InterPro" id="IPR000504">
    <property type="entry name" value="RRM_dom"/>
</dbReference>
<dbReference type="PANTHER" id="PTHR45735:SF2">
    <property type="entry name" value="CLEAVAGE STIMULATION FACTOR SUBUNIT 2"/>
    <property type="match status" value="1"/>
</dbReference>
<keyword evidence="1" id="KW-0694">RNA-binding</keyword>
<feature type="signal peptide" evidence="2">
    <location>
        <begin position="1"/>
        <end position="27"/>
    </location>
</feature>
<keyword evidence="2" id="KW-0732">Signal</keyword>
<comment type="caution">
    <text evidence="4">The sequence shown here is derived from an EMBL/GenBank/DDBJ whole genome shotgun (WGS) entry which is preliminary data.</text>
</comment>
<dbReference type="Pfam" id="PF00076">
    <property type="entry name" value="RRM_1"/>
    <property type="match status" value="1"/>
</dbReference>
<evidence type="ECO:0000259" key="3">
    <source>
        <dbReference type="PROSITE" id="PS50102"/>
    </source>
</evidence>
<dbReference type="Proteomes" id="UP001188597">
    <property type="component" value="Unassembled WGS sequence"/>
</dbReference>
<dbReference type="InterPro" id="IPR035979">
    <property type="entry name" value="RBD_domain_sf"/>
</dbReference>
<sequence>MSNLLINGNCLCVYCVIMCLLETLTRGICSKWFAFLVGNIPYDATEERLIQICEEVGPVVSFSWSCPNLKRVAVKWSDEGVQDKVGYSPAVSFLDSEERERQKVLRRGGDGISKAGTYVRELVTDRETGKPKGYGFCEYKDEETALSARRNLQGYEINGRQLRVDFAENDKNTDRSREKGHGGPGMIAAVDHPKQIGGSAVHGDSGLYQPIGLSVAMAAAAVMAGVLGRAQTGSKSNQNGLQTDPLTLHLATMSKNLLNEIMSEVKAMATENKEQARQLLLVNPTLQKAVFQVVI</sequence>
<keyword evidence="5" id="KW-1185">Reference proteome</keyword>
<name>A0AA88WX39_9ASTE</name>
<dbReference type="AlphaFoldDB" id="A0AA88WX39"/>
<dbReference type="InterPro" id="IPR012677">
    <property type="entry name" value="Nucleotide-bd_a/b_plait_sf"/>
</dbReference>
<dbReference type="Gene3D" id="3.30.70.330">
    <property type="match status" value="2"/>
</dbReference>
<proteinExistence type="predicted"/>
<dbReference type="PROSITE" id="PS50102">
    <property type="entry name" value="RRM"/>
    <property type="match status" value="1"/>
</dbReference>
<evidence type="ECO:0000313" key="4">
    <source>
        <dbReference type="EMBL" id="KAK3035636.1"/>
    </source>
</evidence>
<protein>
    <recommendedName>
        <fullName evidence="3">RRM domain-containing protein</fullName>
    </recommendedName>
</protein>
<reference evidence="4" key="1">
    <citation type="submission" date="2022-12" db="EMBL/GenBank/DDBJ databases">
        <title>Draft genome assemblies for two species of Escallonia (Escalloniales).</title>
        <authorList>
            <person name="Chanderbali A."/>
            <person name="Dervinis C."/>
            <person name="Anghel I."/>
            <person name="Soltis D."/>
            <person name="Soltis P."/>
            <person name="Zapata F."/>
        </authorList>
    </citation>
    <scope>NUCLEOTIDE SEQUENCE</scope>
    <source>
        <strain evidence="4">UCBG64.0493</strain>
        <tissue evidence="4">Leaf</tissue>
    </source>
</reference>
<dbReference type="EMBL" id="JAVXUP010000169">
    <property type="protein sequence ID" value="KAK3035636.1"/>
    <property type="molecule type" value="Genomic_DNA"/>
</dbReference>
<evidence type="ECO:0000256" key="2">
    <source>
        <dbReference type="SAM" id="SignalP"/>
    </source>
</evidence>
<feature type="domain" description="RRM" evidence="3">
    <location>
        <begin position="33"/>
        <end position="169"/>
    </location>
</feature>
<dbReference type="SUPFAM" id="SSF54928">
    <property type="entry name" value="RNA-binding domain, RBD"/>
    <property type="match status" value="1"/>
</dbReference>
<dbReference type="GO" id="GO:0003729">
    <property type="term" value="F:mRNA binding"/>
    <property type="evidence" value="ECO:0007669"/>
    <property type="project" value="TreeGrafter"/>
</dbReference>
<dbReference type="Pfam" id="PF14327">
    <property type="entry name" value="CSTF2_hinge"/>
    <property type="match status" value="1"/>
</dbReference>
<dbReference type="GO" id="GO:0005847">
    <property type="term" value="C:mRNA cleavage and polyadenylation specificity factor complex"/>
    <property type="evidence" value="ECO:0007669"/>
    <property type="project" value="TreeGrafter"/>
</dbReference>
<dbReference type="SMART" id="SM00360">
    <property type="entry name" value="RRM"/>
    <property type="match status" value="1"/>
</dbReference>
<evidence type="ECO:0000256" key="1">
    <source>
        <dbReference type="PROSITE-ProRule" id="PRU00176"/>
    </source>
</evidence>
<evidence type="ECO:0000313" key="5">
    <source>
        <dbReference type="Proteomes" id="UP001188597"/>
    </source>
</evidence>